<gene>
    <name evidence="10" type="ORF">KSZ_37570</name>
</gene>
<feature type="transmembrane region" description="Helical" evidence="7">
    <location>
        <begin position="177"/>
        <end position="197"/>
    </location>
</feature>
<feature type="transmembrane region" description="Helical" evidence="7">
    <location>
        <begin position="257"/>
        <end position="279"/>
    </location>
</feature>
<evidence type="ECO:0000256" key="6">
    <source>
        <dbReference type="ARBA" id="ARBA00023136"/>
    </source>
</evidence>
<dbReference type="CDD" id="cd07346">
    <property type="entry name" value="ABC_6TM_exporters"/>
    <property type="match status" value="1"/>
</dbReference>
<comment type="subcellular location">
    <subcellularLocation>
        <location evidence="1">Cell membrane</location>
        <topology evidence="1">Multi-pass membrane protein</topology>
    </subcellularLocation>
</comment>
<sequence>MTLRQLLRSLRARNSPEQVNWRQYMVLWRTYLGPQRLRVALMALFLLASIALQLLGPQLIRLFIDTFQQHAGQQVLALIALGYLGIAIGGRLVSALASYLCEDVGWRATNRLREDLAQHCLQLDRSFHGQHTPGELLERIDSDVDVLANFFSQFVIQVIGSGILMLGILILMGRENLWFGLILGAYIVLSIFVFARIQRLSRAPYKRHRQAQAALSGFWGEVLQSLEDIAASGAARYILLRYFSLQRQENRAELTSIYWWAGLETVGIAIELLSTLLMLVLCGYFFVRGALTAGTLVLLLSYTAQLLDRTFDLTDQFGSLQEVTASIERINEIYHTTSRVQDGPGVVFPAGALAIAFESVAFQYEPDRPVLHDISFEVAPGEVVGLIGRSGSGKSTLIRLLLRFYDPETGSVRVGGNDLRQAKLDELRGRVGLVTQEVQLFRASLRANLTFFDDAIADQRILAAIEELGIMPWYTRLPRGLDTELAGNGSDFSAGESQLLACIRVFLKDPQLIILDEATSRLDPLTEQLITQAIEKLLIGRTAIIIAHRLQTVERVDRIMVLEAGHIVEYDQRSVLRNRPDSRYAQLLTMSHPEEMLA</sequence>
<reference evidence="10 11" key="1">
    <citation type="journal article" date="2021" name="Int. J. Syst. Evol. Microbiol.">
        <title>Reticulibacter mediterranei gen. nov., sp. nov., within the new family Reticulibacteraceae fam. nov., and Ktedonospora formicarum gen. nov., sp. nov., Ktedonobacter robiniae sp. nov., Dictyobacter formicarum sp. nov. and Dictyobacter arantiisoli sp. nov., belonging to the class Ktedonobacteria.</title>
        <authorList>
            <person name="Yabe S."/>
            <person name="Zheng Y."/>
            <person name="Wang C.M."/>
            <person name="Sakai Y."/>
            <person name="Abe K."/>
            <person name="Yokota A."/>
            <person name="Donadio S."/>
            <person name="Cavaletti L."/>
            <person name="Monciardini P."/>
        </authorList>
    </citation>
    <scope>NUCLEOTIDE SEQUENCE [LARGE SCALE GENOMIC DNA]</scope>
    <source>
        <strain evidence="10 11">SOSP1-9</strain>
    </source>
</reference>
<name>A0ABQ3VK34_9CHLR</name>
<dbReference type="RefSeq" id="WP_201363394.1">
    <property type="nucleotide sequence ID" value="NZ_BNJJ01000010.1"/>
</dbReference>
<dbReference type="PANTHER" id="PTHR43394:SF1">
    <property type="entry name" value="ATP-BINDING CASSETTE SUB-FAMILY B MEMBER 10, MITOCHONDRIAL"/>
    <property type="match status" value="1"/>
</dbReference>
<dbReference type="EMBL" id="BNJJ01000010">
    <property type="protein sequence ID" value="GHO85751.1"/>
    <property type="molecule type" value="Genomic_DNA"/>
</dbReference>
<evidence type="ECO:0000256" key="5">
    <source>
        <dbReference type="ARBA" id="ARBA00022989"/>
    </source>
</evidence>
<dbReference type="SUPFAM" id="SSF90123">
    <property type="entry name" value="ABC transporter transmembrane region"/>
    <property type="match status" value="1"/>
</dbReference>
<comment type="caution">
    <text evidence="10">The sequence shown here is derived from an EMBL/GenBank/DDBJ whole genome shotgun (WGS) entry which is preliminary data.</text>
</comment>
<evidence type="ECO:0000256" key="3">
    <source>
        <dbReference type="ARBA" id="ARBA00022741"/>
    </source>
</evidence>
<evidence type="ECO:0000313" key="11">
    <source>
        <dbReference type="Proteomes" id="UP000635565"/>
    </source>
</evidence>
<keyword evidence="10" id="KW-0347">Helicase</keyword>
<dbReference type="InterPro" id="IPR003439">
    <property type="entry name" value="ABC_transporter-like_ATP-bd"/>
</dbReference>
<organism evidence="10 11">
    <name type="scientific">Dictyobacter formicarum</name>
    <dbReference type="NCBI Taxonomy" id="2778368"/>
    <lineage>
        <taxon>Bacteria</taxon>
        <taxon>Bacillati</taxon>
        <taxon>Chloroflexota</taxon>
        <taxon>Ktedonobacteria</taxon>
        <taxon>Ktedonobacterales</taxon>
        <taxon>Dictyobacteraceae</taxon>
        <taxon>Dictyobacter</taxon>
    </lineage>
</organism>
<evidence type="ECO:0000256" key="1">
    <source>
        <dbReference type="ARBA" id="ARBA00004651"/>
    </source>
</evidence>
<keyword evidence="3" id="KW-0547">Nucleotide-binding</keyword>
<evidence type="ECO:0000256" key="2">
    <source>
        <dbReference type="ARBA" id="ARBA00022692"/>
    </source>
</evidence>
<feature type="domain" description="ABC transmembrane type-1" evidence="9">
    <location>
        <begin position="40"/>
        <end position="322"/>
    </location>
</feature>
<keyword evidence="2 7" id="KW-0812">Transmembrane</keyword>
<dbReference type="SUPFAM" id="SSF52540">
    <property type="entry name" value="P-loop containing nucleoside triphosphate hydrolases"/>
    <property type="match status" value="1"/>
</dbReference>
<evidence type="ECO:0000259" key="8">
    <source>
        <dbReference type="PROSITE" id="PS50893"/>
    </source>
</evidence>
<dbReference type="InterPro" id="IPR039421">
    <property type="entry name" value="Type_1_exporter"/>
</dbReference>
<evidence type="ECO:0000259" key="9">
    <source>
        <dbReference type="PROSITE" id="PS50929"/>
    </source>
</evidence>
<dbReference type="InterPro" id="IPR011527">
    <property type="entry name" value="ABC1_TM_dom"/>
</dbReference>
<dbReference type="GO" id="GO:0004386">
    <property type="term" value="F:helicase activity"/>
    <property type="evidence" value="ECO:0007669"/>
    <property type="project" value="UniProtKB-KW"/>
</dbReference>
<dbReference type="Pfam" id="PF00664">
    <property type="entry name" value="ABC_membrane"/>
    <property type="match status" value="1"/>
</dbReference>
<dbReference type="PROSITE" id="PS50893">
    <property type="entry name" value="ABC_TRANSPORTER_2"/>
    <property type="match status" value="1"/>
</dbReference>
<keyword evidence="11" id="KW-1185">Reference proteome</keyword>
<keyword evidence="10" id="KW-0378">Hydrolase</keyword>
<dbReference type="Pfam" id="PF00005">
    <property type="entry name" value="ABC_tran"/>
    <property type="match status" value="1"/>
</dbReference>
<accession>A0ABQ3VK34</accession>
<protein>
    <submittedName>
        <fullName evidence="10">Helicase</fullName>
    </submittedName>
</protein>
<feature type="transmembrane region" description="Helical" evidence="7">
    <location>
        <begin position="146"/>
        <end position="171"/>
    </location>
</feature>
<feature type="transmembrane region" description="Helical" evidence="7">
    <location>
        <begin position="37"/>
        <end position="55"/>
    </location>
</feature>
<feature type="transmembrane region" description="Helical" evidence="7">
    <location>
        <begin position="75"/>
        <end position="101"/>
    </location>
</feature>
<keyword evidence="4" id="KW-0067">ATP-binding</keyword>
<dbReference type="Gene3D" id="3.40.50.300">
    <property type="entry name" value="P-loop containing nucleotide triphosphate hydrolases"/>
    <property type="match status" value="1"/>
</dbReference>
<dbReference type="InterPro" id="IPR036640">
    <property type="entry name" value="ABC1_TM_sf"/>
</dbReference>
<dbReference type="InterPro" id="IPR027417">
    <property type="entry name" value="P-loop_NTPase"/>
</dbReference>
<evidence type="ECO:0000313" key="10">
    <source>
        <dbReference type="EMBL" id="GHO85751.1"/>
    </source>
</evidence>
<dbReference type="PROSITE" id="PS50929">
    <property type="entry name" value="ABC_TM1F"/>
    <property type="match status" value="1"/>
</dbReference>
<dbReference type="PANTHER" id="PTHR43394">
    <property type="entry name" value="ATP-DEPENDENT PERMEASE MDL1, MITOCHONDRIAL"/>
    <property type="match status" value="1"/>
</dbReference>
<dbReference type="Proteomes" id="UP000635565">
    <property type="component" value="Unassembled WGS sequence"/>
</dbReference>
<feature type="domain" description="ABC transporter" evidence="8">
    <location>
        <begin position="355"/>
        <end position="589"/>
    </location>
</feature>
<keyword evidence="6 7" id="KW-0472">Membrane</keyword>
<dbReference type="InterPro" id="IPR003593">
    <property type="entry name" value="AAA+_ATPase"/>
</dbReference>
<dbReference type="SMART" id="SM00382">
    <property type="entry name" value="AAA"/>
    <property type="match status" value="1"/>
</dbReference>
<evidence type="ECO:0000256" key="4">
    <source>
        <dbReference type="ARBA" id="ARBA00022840"/>
    </source>
</evidence>
<proteinExistence type="predicted"/>
<dbReference type="Gene3D" id="1.20.1560.10">
    <property type="entry name" value="ABC transporter type 1, transmembrane domain"/>
    <property type="match status" value="1"/>
</dbReference>
<evidence type="ECO:0000256" key="7">
    <source>
        <dbReference type="SAM" id="Phobius"/>
    </source>
</evidence>
<keyword evidence="5 7" id="KW-1133">Transmembrane helix</keyword>